<evidence type="ECO:0000259" key="1">
    <source>
        <dbReference type="PROSITE" id="PS51736"/>
    </source>
</evidence>
<dbReference type="Pfam" id="PF00239">
    <property type="entry name" value="Resolvase"/>
    <property type="match status" value="1"/>
</dbReference>
<organism evidence="3 4">
    <name type="scientific">Brucella anthropi</name>
    <name type="common">Ochrobactrum anthropi</name>
    <dbReference type="NCBI Taxonomy" id="529"/>
    <lineage>
        <taxon>Bacteria</taxon>
        <taxon>Pseudomonadati</taxon>
        <taxon>Pseudomonadota</taxon>
        <taxon>Alphaproteobacteria</taxon>
        <taxon>Hyphomicrobiales</taxon>
        <taxon>Brucellaceae</taxon>
        <taxon>Brucella/Ochrobactrum group</taxon>
        <taxon>Brucella</taxon>
    </lineage>
</organism>
<feature type="domain" description="Resolvase/invertase-type recombinase catalytic" evidence="1">
    <location>
        <begin position="2"/>
        <end position="153"/>
    </location>
</feature>
<comment type="caution">
    <text evidence="3">The sequence shown here is derived from an EMBL/GenBank/DDBJ whole genome shotgun (WGS) entry which is preliminary data.</text>
</comment>
<evidence type="ECO:0000313" key="4">
    <source>
        <dbReference type="Proteomes" id="UP000481876"/>
    </source>
</evidence>
<dbReference type="GO" id="GO:0000150">
    <property type="term" value="F:DNA strand exchange activity"/>
    <property type="evidence" value="ECO:0007669"/>
    <property type="project" value="InterPro"/>
</dbReference>
<gene>
    <name evidence="3" type="ORF">F9L04_24285</name>
</gene>
<dbReference type="Pfam" id="PF07508">
    <property type="entry name" value="Recombinase"/>
    <property type="match status" value="1"/>
</dbReference>
<dbReference type="PROSITE" id="PS51736">
    <property type="entry name" value="RECOMBINASES_3"/>
    <property type="match status" value="1"/>
</dbReference>
<dbReference type="Pfam" id="PF13408">
    <property type="entry name" value="Zn_ribbon_recom"/>
    <property type="match status" value="1"/>
</dbReference>
<dbReference type="InterPro" id="IPR038109">
    <property type="entry name" value="DNA_bind_recomb_sf"/>
</dbReference>
<reference evidence="3 4" key="1">
    <citation type="submission" date="2019-09" db="EMBL/GenBank/DDBJ databases">
        <title>Taxonomic organization of the family Brucellaceae based on a phylogenomic approach.</title>
        <authorList>
            <person name="Leclercq S."/>
            <person name="Cloeckaert A."/>
            <person name="Zygmunt M.S."/>
        </authorList>
    </citation>
    <scope>NUCLEOTIDE SEQUENCE [LARGE SCALE GENOMIC DNA]</scope>
    <source>
        <strain evidence="3 4">LMG 3313</strain>
    </source>
</reference>
<evidence type="ECO:0000259" key="2">
    <source>
        <dbReference type="PROSITE" id="PS51737"/>
    </source>
</evidence>
<dbReference type="CDD" id="cd00338">
    <property type="entry name" value="Ser_Recombinase"/>
    <property type="match status" value="1"/>
</dbReference>
<protein>
    <submittedName>
        <fullName evidence="3">Recombinase family protein</fullName>
    </submittedName>
</protein>
<accession>A0A6I0D7T2</accession>
<dbReference type="EMBL" id="WBWS01000040">
    <property type="protein sequence ID" value="KAB2759604.1"/>
    <property type="molecule type" value="Genomic_DNA"/>
</dbReference>
<dbReference type="InterPro" id="IPR011109">
    <property type="entry name" value="DNA_bind_recombinase_dom"/>
</dbReference>
<dbReference type="Gene3D" id="3.90.1750.20">
    <property type="entry name" value="Putative Large Serine Recombinase, Chain B, Domain 2"/>
    <property type="match status" value="1"/>
</dbReference>
<feature type="domain" description="Recombinase" evidence="2">
    <location>
        <begin position="149"/>
        <end position="292"/>
    </location>
</feature>
<dbReference type="PROSITE" id="PS51737">
    <property type="entry name" value="RECOMBINASE_DNA_BIND"/>
    <property type="match status" value="1"/>
</dbReference>
<dbReference type="GO" id="GO:0003677">
    <property type="term" value="F:DNA binding"/>
    <property type="evidence" value="ECO:0007669"/>
    <property type="project" value="InterPro"/>
</dbReference>
<evidence type="ECO:0000313" key="3">
    <source>
        <dbReference type="EMBL" id="KAB2759604.1"/>
    </source>
</evidence>
<dbReference type="Gene3D" id="3.40.50.1390">
    <property type="entry name" value="Resolvase, N-terminal catalytic domain"/>
    <property type="match status" value="1"/>
</dbReference>
<dbReference type="Proteomes" id="UP000481876">
    <property type="component" value="Unassembled WGS sequence"/>
</dbReference>
<dbReference type="InterPro" id="IPR025827">
    <property type="entry name" value="Zn_ribbon_recom_dom"/>
</dbReference>
<dbReference type="AlphaFoldDB" id="A0A6I0D7T2"/>
<name>A0A6I0D7T2_BRUAN</name>
<dbReference type="PANTHER" id="PTHR30461">
    <property type="entry name" value="DNA-INVERTASE FROM LAMBDOID PROPHAGE"/>
    <property type="match status" value="1"/>
</dbReference>
<dbReference type="InterPro" id="IPR050639">
    <property type="entry name" value="SSR_resolvase"/>
</dbReference>
<dbReference type="SUPFAM" id="SSF53041">
    <property type="entry name" value="Resolvase-like"/>
    <property type="match status" value="1"/>
</dbReference>
<dbReference type="PANTHER" id="PTHR30461:SF23">
    <property type="entry name" value="DNA RECOMBINASE-RELATED"/>
    <property type="match status" value="1"/>
</dbReference>
<dbReference type="SMART" id="SM00857">
    <property type="entry name" value="Resolvase"/>
    <property type="match status" value="1"/>
</dbReference>
<dbReference type="InterPro" id="IPR006119">
    <property type="entry name" value="Resolv_N"/>
</dbReference>
<proteinExistence type="predicted"/>
<sequence>MKVAIYARYSSDNQRDASIADQLRICRLHAEKQGWQVVEEYTDHAISGASLLRPGIQALISDATRGRFRYVLAEAMDRLSRDQEDIAGLFKRMAYSDVKIVTLSEGEVTHLHVGLKGTMNALFLKDLADKTRRGQRGRVELGKSGGGNAYGYDVVKKFDGNGEPVRGDRTINEFQADVIRRIFRDYAAGKSAKRIAFELNKDAISAPGGGDWGFSTINGNPKRGNGILNNEMYVGKLIWNRQRFIKDPDTGKRQARMNPEAEWITQDVPELRVLDEDLWQAVKERQKTVKQNRNDDNETENHFRERRRPKYLFSSLTKCGCCGGGYSMISADLVGCSTARNKGTCDNRKNIRRDQLEARVLNALRHHLMEPALFKEFCDEFTHEMNRLRMEGRASIDQAEAEVTRIDRELDKLMKLIMASSDDDAPTRMMKQMKDLEARQKELKAFLQEAEEPPPLLHPNMAHHYHVQVDELYAALQEDCEAKRMTAADLIRSLVREIILTPEDDELKIDVRGELAGILAISLKGKRPAAGAGRSQVEMVAGTGIGQNLAGSQAEMVAGGRNHQNLRTQKSRPVRAADVRDLVSQFEMVAGAGFEPAAFRL</sequence>
<dbReference type="InterPro" id="IPR036162">
    <property type="entry name" value="Resolvase-like_N_sf"/>
</dbReference>